<accession>A0A2V5HS96</accession>
<reference evidence="1 2" key="1">
    <citation type="submission" date="2018-02" db="EMBL/GenBank/DDBJ databases">
        <title>The genomes of Aspergillus section Nigri reveals drivers in fungal speciation.</title>
        <authorList>
            <consortium name="DOE Joint Genome Institute"/>
            <person name="Vesth T.C."/>
            <person name="Nybo J."/>
            <person name="Theobald S."/>
            <person name="Brandl J."/>
            <person name="Frisvad J.C."/>
            <person name="Nielsen K.F."/>
            <person name="Lyhne E.K."/>
            <person name="Kogle M.E."/>
            <person name="Kuo A."/>
            <person name="Riley R."/>
            <person name="Clum A."/>
            <person name="Nolan M."/>
            <person name="Lipzen A."/>
            <person name="Salamov A."/>
            <person name="Henrissat B."/>
            <person name="Wiebenga A."/>
            <person name="De vries R.P."/>
            <person name="Grigoriev I.V."/>
            <person name="Mortensen U.H."/>
            <person name="Andersen M.R."/>
            <person name="Baker S.E."/>
        </authorList>
    </citation>
    <scope>NUCLEOTIDE SEQUENCE [LARGE SCALE GENOMIC DNA]</scope>
    <source>
        <strain evidence="1 2">CBS 114.80</strain>
    </source>
</reference>
<sequence>MEWFATVKSLKDTRDCNGNIIGGAKSQKLGFVNLVKTGSDKLVANVVLQGGTPNTNFNVRLIQLKNGKAVECGPCTSGGATLATDSDGNGNVNVQRAVSPGATAAWVDLNNQNKCEDFFDIGPLAFG</sequence>
<evidence type="ECO:0000313" key="2">
    <source>
        <dbReference type="Proteomes" id="UP000248817"/>
    </source>
</evidence>
<dbReference type="AlphaFoldDB" id="A0A2V5HS96"/>
<keyword evidence="2" id="KW-1185">Reference proteome</keyword>
<proteinExistence type="predicted"/>
<dbReference type="Proteomes" id="UP000248817">
    <property type="component" value="Unassembled WGS sequence"/>
</dbReference>
<gene>
    <name evidence="1" type="ORF">BP00DRAFT_451988</name>
</gene>
<evidence type="ECO:0000313" key="1">
    <source>
        <dbReference type="EMBL" id="PYI25552.1"/>
    </source>
</evidence>
<name>A0A2V5HS96_9EURO</name>
<dbReference type="EMBL" id="KZ825638">
    <property type="protein sequence ID" value="PYI25552.1"/>
    <property type="molecule type" value="Genomic_DNA"/>
</dbReference>
<protein>
    <submittedName>
        <fullName evidence="1">Uncharacterized protein</fullName>
    </submittedName>
</protein>
<organism evidence="1 2">
    <name type="scientific">Aspergillus indologenus CBS 114.80</name>
    <dbReference type="NCBI Taxonomy" id="1450541"/>
    <lineage>
        <taxon>Eukaryota</taxon>
        <taxon>Fungi</taxon>
        <taxon>Dikarya</taxon>
        <taxon>Ascomycota</taxon>
        <taxon>Pezizomycotina</taxon>
        <taxon>Eurotiomycetes</taxon>
        <taxon>Eurotiomycetidae</taxon>
        <taxon>Eurotiales</taxon>
        <taxon>Aspergillaceae</taxon>
        <taxon>Aspergillus</taxon>
        <taxon>Aspergillus subgen. Circumdati</taxon>
    </lineage>
</organism>